<evidence type="ECO:0000256" key="1">
    <source>
        <dbReference type="SAM" id="MobiDB-lite"/>
    </source>
</evidence>
<feature type="transmembrane region" description="Helical" evidence="2">
    <location>
        <begin position="175"/>
        <end position="193"/>
    </location>
</feature>
<feature type="compositionally biased region" description="Low complexity" evidence="1">
    <location>
        <begin position="37"/>
        <end position="53"/>
    </location>
</feature>
<organism evidence="3 4">
    <name type="scientific">Penicillium camemberti (strain FM 013)</name>
    <dbReference type="NCBI Taxonomy" id="1429867"/>
    <lineage>
        <taxon>Eukaryota</taxon>
        <taxon>Fungi</taxon>
        <taxon>Dikarya</taxon>
        <taxon>Ascomycota</taxon>
        <taxon>Pezizomycotina</taxon>
        <taxon>Eurotiomycetes</taxon>
        <taxon>Eurotiomycetidae</taxon>
        <taxon>Eurotiales</taxon>
        <taxon>Aspergillaceae</taxon>
        <taxon>Penicillium</taxon>
    </lineage>
</organism>
<dbReference type="STRING" id="1429867.A0A0G4P6J8"/>
<gene>
    <name evidence="3" type="ORF">PCAMFM013_S006g000496</name>
</gene>
<dbReference type="Proteomes" id="UP000053732">
    <property type="component" value="Unassembled WGS sequence"/>
</dbReference>
<protein>
    <submittedName>
        <fullName evidence="3">Uncharacterized protein</fullName>
    </submittedName>
</protein>
<keyword evidence="4" id="KW-1185">Reference proteome</keyword>
<reference evidence="3 4" key="1">
    <citation type="journal article" date="2014" name="Nat. Commun.">
        <title>Multiple recent horizontal transfers of a large genomic region in cheese making fungi.</title>
        <authorList>
            <person name="Cheeseman K."/>
            <person name="Ropars J."/>
            <person name="Renault P."/>
            <person name="Dupont J."/>
            <person name="Gouzy J."/>
            <person name="Branca A."/>
            <person name="Abraham A.L."/>
            <person name="Ceppi M."/>
            <person name="Conseiller E."/>
            <person name="Debuchy R."/>
            <person name="Malagnac F."/>
            <person name="Goarin A."/>
            <person name="Silar P."/>
            <person name="Lacoste S."/>
            <person name="Sallet E."/>
            <person name="Bensimon A."/>
            <person name="Giraud T."/>
            <person name="Brygoo Y."/>
        </authorList>
    </citation>
    <scope>NUCLEOTIDE SEQUENCE [LARGE SCALE GENOMIC DNA]</scope>
    <source>
        <strain evidence="4">FM 013</strain>
    </source>
</reference>
<sequence length="595" mass="65607">MGLLGMESNRNNEGPNQEIPLLQFSTQVGRGRPHAEPQPSSAPASTKASAPTQEKAVDSKVHHAPPNIDHWWGWDILGLILALAILIAIVAILCVYDGKQQPSWRWMSLNTLLSWVSTVGKACIAFPLSACLSQLKWVWFAERKRPLSDLRVFDTASRGIYGSAELLWRLRMRHFPVLGAIAVLLAVGFDPFIQNLVHYSPDLVVDPSQICRLANTTDYSGIGRSAIGASVFHIEPKLKGNIYNSVFSTDPGSPWAIPRYTCLTGNCTWDPVASLAVRALCSNVTSSIKKTCDRLEKYGGQYDNCTVSLPNGISAYYSGGYSTEAIAFRVQSSSQPVVYTNATFPVIQRIEAVGANVPEELSIAMNIRDDPIYVATECSLEPIVRSVKTSVNSSVYKETTLAEWNEIEVWYDEHQDINGYSLLPNWNQSLGIHPGQNFTLSPESHATISLFMESLFSGKVQTGMLQLIFDTTADKNVSSYATGDFMEAFMYGDIPGCADNKNDRFGCVMRNVADAMSKSFRDQAYIDNGGEANLAVGHTQKWSDNPLPLLFLYRDGEDSRGDEVQGLLSGQAYERRAKSIHAQLYTTENQAALVE</sequence>
<keyword evidence="2" id="KW-0472">Membrane</keyword>
<feature type="transmembrane region" description="Helical" evidence="2">
    <location>
        <begin position="76"/>
        <end position="96"/>
    </location>
</feature>
<feature type="region of interest" description="Disordered" evidence="1">
    <location>
        <begin position="1"/>
        <end position="60"/>
    </location>
</feature>
<dbReference type="PANTHER" id="PTHR35394">
    <property type="entry name" value="DUF3176 DOMAIN-CONTAINING PROTEIN"/>
    <property type="match status" value="1"/>
</dbReference>
<dbReference type="Pfam" id="PF11374">
    <property type="entry name" value="DUF3176"/>
    <property type="match status" value="1"/>
</dbReference>
<proteinExistence type="predicted"/>
<dbReference type="EMBL" id="HG793139">
    <property type="protein sequence ID" value="CRL21956.1"/>
    <property type="molecule type" value="Genomic_DNA"/>
</dbReference>
<evidence type="ECO:0000313" key="3">
    <source>
        <dbReference type="EMBL" id="CRL21956.1"/>
    </source>
</evidence>
<dbReference type="InterPro" id="IPR021514">
    <property type="entry name" value="DUF3176"/>
</dbReference>
<keyword evidence="2" id="KW-0812">Transmembrane</keyword>
<keyword evidence="2" id="KW-1133">Transmembrane helix</keyword>
<dbReference type="PANTHER" id="PTHR35394:SF5">
    <property type="entry name" value="DUF3176 DOMAIN-CONTAINING PROTEIN"/>
    <property type="match status" value="1"/>
</dbReference>
<dbReference type="AlphaFoldDB" id="A0A0G4P6J8"/>
<evidence type="ECO:0000313" key="4">
    <source>
        <dbReference type="Proteomes" id="UP000053732"/>
    </source>
</evidence>
<accession>A0A0G4P6J8</accession>
<evidence type="ECO:0000256" key="2">
    <source>
        <dbReference type="SAM" id="Phobius"/>
    </source>
</evidence>
<name>A0A0G4P6J8_PENC3</name>